<evidence type="ECO:0000313" key="9">
    <source>
        <dbReference type="Proteomes" id="UP000559256"/>
    </source>
</evidence>
<dbReference type="EMBL" id="JAACJM010000005">
    <property type="protein sequence ID" value="KAF5372477.1"/>
    <property type="molecule type" value="Genomic_DNA"/>
</dbReference>
<dbReference type="InterPro" id="IPR009057">
    <property type="entry name" value="Homeodomain-like_sf"/>
</dbReference>
<feature type="compositionally biased region" description="Polar residues" evidence="6">
    <location>
        <begin position="321"/>
        <end position="330"/>
    </location>
</feature>
<keyword evidence="2 4" id="KW-0371">Homeobox</keyword>
<feature type="region of interest" description="Disordered" evidence="6">
    <location>
        <begin position="268"/>
        <end position="528"/>
    </location>
</feature>
<evidence type="ECO:0000256" key="6">
    <source>
        <dbReference type="SAM" id="MobiDB-lite"/>
    </source>
</evidence>
<keyword evidence="1 4" id="KW-0238">DNA-binding</keyword>
<dbReference type="PROSITE" id="PS50071">
    <property type="entry name" value="HOMEOBOX_2"/>
    <property type="match status" value="1"/>
</dbReference>
<gene>
    <name evidence="8" type="ORF">D9758_005170</name>
</gene>
<reference evidence="8 9" key="1">
    <citation type="journal article" date="2020" name="ISME J.">
        <title>Uncovering the hidden diversity of litter-decomposition mechanisms in mushroom-forming fungi.</title>
        <authorList>
            <person name="Floudas D."/>
            <person name="Bentzer J."/>
            <person name="Ahren D."/>
            <person name="Johansson T."/>
            <person name="Persson P."/>
            <person name="Tunlid A."/>
        </authorList>
    </citation>
    <scope>NUCLEOTIDE SEQUENCE [LARGE SCALE GENOMIC DNA]</scope>
    <source>
        <strain evidence="8 9">CBS 291.85</strain>
    </source>
</reference>
<keyword evidence="3 4" id="KW-0539">Nucleus</keyword>
<dbReference type="Proteomes" id="UP000559256">
    <property type="component" value="Unassembled WGS sequence"/>
</dbReference>
<accession>A0A8H5GWT1</accession>
<evidence type="ECO:0000256" key="1">
    <source>
        <dbReference type="ARBA" id="ARBA00023125"/>
    </source>
</evidence>
<organism evidence="8 9">
    <name type="scientific">Tetrapyrgos nigripes</name>
    <dbReference type="NCBI Taxonomy" id="182062"/>
    <lineage>
        <taxon>Eukaryota</taxon>
        <taxon>Fungi</taxon>
        <taxon>Dikarya</taxon>
        <taxon>Basidiomycota</taxon>
        <taxon>Agaricomycotina</taxon>
        <taxon>Agaricomycetes</taxon>
        <taxon>Agaricomycetidae</taxon>
        <taxon>Agaricales</taxon>
        <taxon>Marasmiineae</taxon>
        <taxon>Marasmiaceae</taxon>
        <taxon>Tetrapyrgos</taxon>
    </lineage>
</organism>
<evidence type="ECO:0000256" key="2">
    <source>
        <dbReference type="ARBA" id="ARBA00023155"/>
    </source>
</evidence>
<keyword evidence="9" id="KW-1185">Reference proteome</keyword>
<evidence type="ECO:0000256" key="5">
    <source>
        <dbReference type="RuleBase" id="RU000682"/>
    </source>
</evidence>
<dbReference type="Pfam" id="PF00046">
    <property type="entry name" value="Homeodomain"/>
    <property type="match status" value="1"/>
</dbReference>
<dbReference type="PROSITE" id="PS00027">
    <property type="entry name" value="HOMEOBOX_1"/>
    <property type="match status" value="1"/>
</dbReference>
<comment type="caution">
    <text evidence="8">The sequence shown here is derived from an EMBL/GenBank/DDBJ whole genome shotgun (WGS) entry which is preliminary data.</text>
</comment>
<name>A0A8H5GWT1_9AGAR</name>
<evidence type="ECO:0000256" key="4">
    <source>
        <dbReference type="PROSITE-ProRule" id="PRU00108"/>
    </source>
</evidence>
<feature type="region of interest" description="Disordered" evidence="6">
    <location>
        <begin position="163"/>
        <end position="213"/>
    </location>
</feature>
<dbReference type="SUPFAM" id="SSF46689">
    <property type="entry name" value="Homeodomain-like"/>
    <property type="match status" value="1"/>
</dbReference>
<dbReference type="CDD" id="cd00086">
    <property type="entry name" value="homeodomain"/>
    <property type="match status" value="1"/>
</dbReference>
<feature type="compositionally biased region" description="Basic and acidic residues" evidence="6">
    <location>
        <begin position="190"/>
        <end position="202"/>
    </location>
</feature>
<dbReference type="OrthoDB" id="6159439at2759"/>
<dbReference type="GO" id="GO:0005634">
    <property type="term" value="C:nucleus"/>
    <property type="evidence" value="ECO:0007669"/>
    <property type="project" value="UniProtKB-SubCell"/>
</dbReference>
<evidence type="ECO:0000259" key="7">
    <source>
        <dbReference type="PROSITE" id="PS50071"/>
    </source>
</evidence>
<dbReference type="GO" id="GO:0000981">
    <property type="term" value="F:DNA-binding transcription factor activity, RNA polymerase II-specific"/>
    <property type="evidence" value="ECO:0007669"/>
    <property type="project" value="InterPro"/>
</dbReference>
<evidence type="ECO:0000313" key="8">
    <source>
        <dbReference type="EMBL" id="KAF5372477.1"/>
    </source>
</evidence>
<feature type="compositionally biased region" description="Pro residues" evidence="6">
    <location>
        <begin position="343"/>
        <end position="358"/>
    </location>
</feature>
<feature type="compositionally biased region" description="Basic and acidic residues" evidence="6">
    <location>
        <begin position="434"/>
        <end position="466"/>
    </location>
</feature>
<dbReference type="Gene3D" id="1.10.10.60">
    <property type="entry name" value="Homeodomain-like"/>
    <property type="match status" value="1"/>
</dbReference>
<dbReference type="InterPro" id="IPR017970">
    <property type="entry name" value="Homeobox_CS"/>
</dbReference>
<dbReference type="GO" id="GO:0003677">
    <property type="term" value="F:DNA binding"/>
    <property type="evidence" value="ECO:0007669"/>
    <property type="project" value="UniProtKB-UniRule"/>
</dbReference>
<feature type="compositionally biased region" description="Low complexity" evidence="6">
    <location>
        <begin position="278"/>
        <end position="295"/>
    </location>
</feature>
<proteinExistence type="predicted"/>
<protein>
    <recommendedName>
        <fullName evidence="7">Homeobox domain-containing protein</fullName>
    </recommendedName>
</protein>
<feature type="compositionally biased region" description="Acidic residues" evidence="6">
    <location>
        <begin position="419"/>
        <end position="433"/>
    </location>
</feature>
<dbReference type="InterPro" id="IPR001356">
    <property type="entry name" value="HD"/>
</dbReference>
<sequence>MFGSNAVSSENLVPTPARTFNNDFTPFLEQYFDYDSYPPAQIREIMAQKSGMTARQIEVWFQNHRRVAKRSGRPVTLRNASSDQVLGFIFVDEARTRKSSEQKMKEIEQDLREKTTPEDLKHKSLGAPRYTRSLFAHDVLNPLTTAPYTFPAVFRPPPDFQQFQHRESDSRPRFPPPKWMRRISTGTSEEQLRKEAEAEAWGHDGTTFSETQEVEMPARFGLMSLRNAEADKKKGPLTPPAATSAFYLPLPSAPHPALLPPKPIRQITQPAQSEHEPQSQSLSQSRSSTTDGSRTLSRKSREKIFRFKNMTGQPKRPKFLSHSSTSSRDPSGNVLRFKNFAGPPRPYIPYAFPTPYPPQYKVSRESRSLLPSVSKSRRSVNTSASANAGTAGPSSSQRVELEWTEVIGVPDKDFAETPGNDEAEEVVDGEDGDTDGKGLEERDSPSASEASHRLGADSDNNSRSRETSTSGTEEVVDEEDRDDDTGTKESELRKKRPASELESESDGGARTTSRRVQNKKLRLEALLS</sequence>
<evidence type="ECO:0000256" key="3">
    <source>
        <dbReference type="ARBA" id="ARBA00023242"/>
    </source>
</evidence>
<dbReference type="AlphaFoldDB" id="A0A8H5GWT1"/>
<feature type="compositionally biased region" description="Acidic residues" evidence="6">
    <location>
        <begin position="474"/>
        <end position="483"/>
    </location>
</feature>
<comment type="subcellular location">
    <subcellularLocation>
        <location evidence="4 5">Nucleus</location>
    </subcellularLocation>
</comment>
<feature type="DNA-binding region" description="Homeobox" evidence="4">
    <location>
        <begin position="30"/>
        <end position="72"/>
    </location>
</feature>
<feature type="compositionally biased region" description="Polar residues" evidence="6">
    <location>
        <begin position="369"/>
        <end position="398"/>
    </location>
</feature>
<feature type="domain" description="Homeobox" evidence="7">
    <location>
        <begin position="28"/>
        <end position="71"/>
    </location>
</feature>
<dbReference type="SMART" id="SM00389">
    <property type="entry name" value="HOX"/>
    <property type="match status" value="1"/>
</dbReference>